<comment type="caution">
    <text evidence="4">The sequence shown here is derived from an EMBL/GenBank/DDBJ whole genome shotgun (WGS) entry which is preliminary data.</text>
</comment>
<keyword evidence="5" id="KW-1185">Reference proteome</keyword>
<feature type="region of interest" description="Disordered" evidence="2">
    <location>
        <begin position="445"/>
        <end position="473"/>
    </location>
</feature>
<evidence type="ECO:0000256" key="1">
    <source>
        <dbReference type="ARBA" id="ARBA00023125"/>
    </source>
</evidence>
<dbReference type="PANTHER" id="PTHR19303">
    <property type="entry name" value="TRANSPOSON"/>
    <property type="match status" value="1"/>
</dbReference>
<reference evidence="4" key="2">
    <citation type="journal article" date="2023" name="IMA Fungus">
        <title>Comparative genomic study of the Penicillium genus elucidates a diverse pangenome and 15 lateral gene transfer events.</title>
        <authorList>
            <person name="Petersen C."/>
            <person name="Sorensen T."/>
            <person name="Nielsen M.R."/>
            <person name="Sondergaard T.E."/>
            <person name="Sorensen J.L."/>
            <person name="Fitzpatrick D.A."/>
            <person name="Frisvad J.C."/>
            <person name="Nielsen K.L."/>
        </authorList>
    </citation>
    <scope>NUCLEOTIDE SEQUENCE</scope>
    <source>
        <strain evidence="4">IBT 30069</strain>
    </source>
</reference>
<protein>
    <recommendedName>
        <fullName evidence="3">HTH CENPB-type domain-containing protein</fullName>
    </recommendedName>
</protein>
<sequence length="546" mass="59777">MEDSPAMETEIHHAPEGEFPHSPWTELGAFTSPQHSPPMPEYNGFEYGPSPIMTVDPSYGMSLPPPYASMPLPMPSHSWPSMLTHQSPFHENGLPPTPMPTAISPSEPTPPAPSRKASTGGSTPRKTLTDEDRRQMCLYHEENKTAKQTDIGALFGVERSTVSKVLRQKEKYLNPDDGNRSPIKRTKGRVPDIEKALSNWARNYSRRGFPINDEMIKEKALFFAATCGCPPEGKDRVLSTSWLEKFKQKNNLLGAKSRKGSLDARRSGSISPTRIDTNCGNASALRSPNSHSPISPTNMFGSPISPLQSPNGIKEELEGLPELSGGYLHNLSKSTTSLDTSSTGMTSPSSTLVSDSPFTPTSQSRLPCSGPNTNRPRSSTFPLAPIDPTLITADHSVDREFTKVEPNHHVAILESPLDFGDEEARTAIKGTDPRKLIKRNRSNPEIKTKSMQPPPIVSKSTTVSPISAPGSPTQDEARQALELVMNYFQHQPAGLAAQEYVTIGKLMERLELAKSQGHHILGGLSRIDEHDDVPRLNKKRSIHSLA</sequence>
<name>A0A9W9FUF4_9EURO</name>
<dbReference type="PANTHER" id="PTHR19303:SF70">
    <property type="entry name" value="HTH CENPB-TYPE DOMAIN-CONTAINING PROTEIN"/>
    <property type="match status" value="1"/>
</dbReference>
<feature type="region of interest" description="Disordered" evidence="2">
    <location>
        <begin position="1"/>
        <end position="43"/>
    </location>
</feature>
<dbReference type="InterPro" id="IPR009057">
    <property type="entry name" value="Homeodomain-like_sf"/>
</dbReference>
<dbReference type="Gene3D" id="1.10.10.60">
    <property type="entry name" value="Homeodomain-like"/>
    <property type="match status" value="2"/>
</dbReference>
<dbReference type="GO" id="GO:0005634">
    <property type="term" value="C:nucleus"/>
    <property type="evidence" value="ECO:0007669"/>
    <property type="project" value="TreeGrafter"/>
</dbReference>
<accession>A0A9W9FUF4</accession>
<keyword evidence="1" id="KW-0238">DNA-binding</keyword>
<evidence type="ECO:0000256" key="2">
    <source>
        <dbReference type="SAM" id="MobiDB-lite"/>
    </source>
</evidence>
<dbReference type="GO" id="GO:0003677">
    <property type="term" value="F:DNA binding"/>
    <property type="evidence" value="ECO:0007669"/>
    <property type="project" value="UniProtKB-KW"/>
</dbReference>
<feature type="region of interest" description="Disordered" evidence="2">
    <location>
        <begin position="83"/>
        <end position="132"/>
    </location>
</feature>
<dbReference type="InterPro" id="IPR050863">
    <property type="entry name" value="CenT-Element_Derived"/>
</dbReference>
<organism evidence="4 5">
    <name type="scientific">Penicillium angulare</name>
    <dbReference type="NCBI Taxonomy" id="116970"/>
    <lineage>
        <taxon>Eukaryota</taxon>
        <taxon>Fungi</taxon>
        <taxon>Dikarya</taxon>
        <taxon>Ascomycota</taxon>
        <taxon>Pezizomycotina</taxon>
        <taxon>Eurotiomycetes</taxon>
        <taxon>Eurotiomycetidae</taxon>
        <taxon>Eurotiales</taxon>
        <taxon>Aspergillaceae</taxon>
        <taxon>Penicillium</taxon>
    </lineage>
</organism>
<feature type="compositionally biased region" description="Low complexity" evidence="2">
    <location>
        <begin position="334"/>
        <end position="351"/>
    </location>
</feature>
<feature type="compositionally biased region" description="Polar residues" evidence="2">
    <location>
        <begin position="458"/>
        <end position="473"/>
    </location>
</feature>
<dbReference type="SMART" id="SM00674">
    <property type="entry name" value="CENPB"/>
    <property type="match status" value="1"/>
</dbReference>
<feature type="region of interest" description="Disordered" evidence="2">
    <location>
        <begin position="334"/>
        <end position="386"/>
    </location>
</feature>
<evidence type="ECO:0000313" key="5">
    <source>
        <dbReference type="Proteomes" id="UP001149165"/>
    </source>
</evidence>
<feature type="compositionally biased region" description="Polar residues" evidence="2">
    <location>
        <begin position="268"/>
        <end position="311"/>
    </location>
</feature>
<proteinExistence type="predicted"/>
<dbReference type="Pfam" id="PF03221">
    <property type="entry name" value="HTH_Tnp_Tc5"/>
    <property type="match status" value="1"/>
</dbReference>
<evidence type="ECO:0000259" key="3">
    <source>
        <dbReference type="PROSITE" id="PS51253"/>
    </source>
</evidence>
<evidence type="ECO:0000313" key="4">
    <source>
        <dbReference type="EMBL" id="KAJ5106568.1"/>
    </source>
</evidence>
<reference evidence="4" key="1">
    <citation type="submission" date="2022-11" db="EMBL/GenBank/DDBJ databases">
        <authorList>
            <person name="Petersen C."/>
        </authorList>
    </citation>
    <scope>NUCLEOTIDE SEQUENCE</scope>
    <source>
        <strain evidence="4">IBT 30069</strain>
    </source>
</reference>
<dbReference type="AlphaFoldDB" id="A0A9W9FUF4"/>
<dbReference type="PROSITE" id="PS51253">
    <property type="entry name" value="HTH_CENPB"/>
    <property type="match status" value="1"/>
</dbReference>
<feature type="region of interest" description="Disordered" evidence="2">
    <location>
        <begin position="257"/>
        <end position="313"/>
    </location>
</feature>
<feature type="compositionally biased region" description="Basic and acidic residues" evidence="2">
    <location>
        <begin position="9"/>
        <end position="19"/>
    </location>
</feature>
<gene>
    <name evidence="4" type="ORF">N7456_003243</name>
</gene>
<dbReference type="Proteomes" id="UP001149165">
    <property type="component" value="Unassembled WGS sequence"/>
</dbReference>
<dbReference type="EMBL" id="JAPQKH010000003">
    <property type="protein sequence ID" value="KAJ5106568.1"/>
    <property type="molecule type" value="Genomic_DNA"/>
</dbReference>
<dbReference type="InterPro" id="IPR006600">
    <property type="entry name" value="HTH_CenpB_DNA-bd_dom"/>
</dbReference>
<feature type="compositionally biased region" description="Polar residues" evidence="2">
    <location>
        <begin position="352"/>
        <end position="381"/>
    </location>
</feature>
<feature type="domain" description="HTH CENPB-type" evidence="3">
    <location>
        <begin position="181"/>
        <end position="256"/>
    </location>
</feature>
<dbReference type="OrthoDB" id="9909311at2759"/>
<dbReference type="SUPFAM" id="SSF46689">
    <property type="entry name" value="Homeodomain-like"/>
    <property type="match status" value="2"/>
</dbReference>
<feature type="compositionally biased region" description="Polar residues" evidence="2">
    <location>
        <begin position="116"/>
        <end position="126"/>
    </location>
</feature>